<dbReference type="CDD" id="cd00130">
    <property type="entry name" value="PAS"/>
    <property type="match status" value="2"/>
</dbReference>
<keyword evidence="1" id="KW-0378">Hydrolase</keyword>
<dbReference type="InterPro" id="IPR016032">
    <property type="entry name" value="Sig_transdc_resp-reg_C-effctor"/>
</dbReference>
<dbReference type="SMART" id="SM00065">
    <property type="entry name" value="GAF"/>
    <property type="match status" value="2"/>
</dbReference>
<evidence type="ECO:0000256" key="1">
    <source>
        <dbReference type="ARBA" id="ARBA00022801"/>
    </source>
</evidence>
<dbReference type="Gene3D" id="3.30.450.40">
    <property type="match status" value="2"/>
</dbReference>
<evidence type="ECO:0000259" key="5">
    <source>
        <dbReference type="PROSITE" id="PS50043"/>
    </source>
</evidence>
<dbReference type="PROSITE" id="PS50043">
    <property type="entry name" value="HTH_LUXR_2"/>
    <property type="match status" value="1"/>
</dbReference>
<dbReference type="InterPro" id="IPR029016">
    <property type="entry name" value="GAF-like_dom_sf"/>
</dbReference>
<evidence type="ECO:0000313" key="9">
    <source>
        <dbReference type="Proteomes" id="UP001165306"/>
    </source>
</evidence>
<dbReference type="SUPFAM" id="SSF46894">
    <property type="entry name" value="C-terminal effector domain of the bipartite response regulators"/>
    <property type="match status" value="1"/>
</dbReference>
<protein>
    <submittedName>
        <fullName evidence="8">GAF domain-containing protein</fullName>
    </submittedName>
</protein>
<evidence type="ECO:0000313" key="8">
    <source>
        <dbReference type="EMBL" id="MCM8750082.1"/>
    </source>
</evidence>
<evidence type="ECO:0000256" key="2">
    <source>
        <dbReference type="ARBA" id="ARBA00023015"/>
    </source>
</evidence>
<dbReference type="InterPro" id="IPR052016">
    <property type="entry name" value="Bact_Sigma-Reg"/>
</dbReference>
<dbReference type="PANTHER" id="PTHR43156">
    <property type="entry name" value="STAGE II SPORULATION PROTEIN E-RELATED"/>
    <property type="match status" value="1"/>
</dbReference>
<dbReference type="Gene3D" id="1.10.10.10">
    <property type="entry name" value="Winged helix-like DNA-binding domain superfamily/Winged helix DNA-binding domain"/>
    <property type="match status" value="1"/>
</dbReference>
<dbReference type="GO" id="GO:0003677">
    <property type="term" value="F:DNA binding"/>
    <property type="evidence" value="ECO:0007669"/>
    <property type="project" value="InterPro"/>
</dbReference>
<evidence type="ECO:0000256" key="4">
    <source>
        <dbReference type="SAM" id="Coils"/>
    </source>
</evidence>
<reference evidence="8" key="1">
    <citation type="submission" date="2022-06" db="EMBL/GenBank/DDBJ databases">
        <title>CFH 74404 Thermomicrobiaceae sp.</title>
        <authorList>
            <person name="Ming H."/>
            <person name="Li W.-J."/>
            <person name="Zhao Z."/>
        </authorList>
    </citation>
    <scope>NUCLEOTIDE SEQUENCE</scope>
    <source>
        <strain evidence="8">CFH 74404</strain>
    </source>
</reference>
<dbReference type="InterPro" id="IPR013656">
    <property type="entry name" value="PAS_4"/>
</dbReference>
<comment type="caution">
    <text evidence="8">The sequence shown here is derived from an EMBL/GenBank/DDBJ whole genome shotgun (WGS) entry which is preliminary data.</text>
</comment>
<organism evidence="8 9">
    <name type="scientific">Thermalbibacter longus</name>
    <dbReference type="NCBI Taxonomy" id="2951981"/>
    <lineage>
        <taxon>Bacteria</taxon>
        <taxon>Pseudomonadati</taxon>
        <taxon>Thermomicrobiota</taxon>
        <taxon>Thermomicrobia</taxon>
        <taxon>Thermomicrobiales</taxon>
        <taxon>Thermomicrobiaceae</taxon>
        <taxon>Thermalbibacter</taxon>
    </lineage>
</organism>
<evidence type="ECO:0000256" key="3">
    <source>
        <dbReference type="ARBA" id="ARBA00023163"/>
    </source>
</evidence>
<dbReference type="Proteomes" id="UP001165306">
    <property type="component" value="Unassembled WGS sequence"/>
</dbReference>
<dbReference type="PROSITE" id="PS50112">
    <property type="entry name" value="PAS"/>
    <property type="match status" value="1"/>
</dbReference>
<feature type="domain" description="PAS" evidence="6">
    <location>
        <begin position="140"/>
        <end position="177"/>
    </location>
</feature>
<dbReference type="Pfam" id="PF00196">
    <property type="entry name" value="GerE"/>
    <property type="match status" value="1"/>
</dbReference>
<feature type="domain" description="HTH luxR-type" evidence="5">
    <location>
        <begin position="655"/>
        <end position="720"/>
    </location>
</feature>
<keyword evidence="4" id="KW-0175">Coiled coil</keyword>
<keyword evidence="3" id="KW-0804">Transcription</keyword>
<dbReference type="Pfam" id="PF08448">
    <property type="entry name" value="PAS_4"/>
    <property type="match status" value="2"/>
</dbReference>
<dbReference type="InterPro" id="IPR000792">
    <property type="entry name" value="Tscrpt_reg_LuxR_C"/>
</dbReference>
<dbReference type="Gene3D" id="3.30.450.20">
    <property type="entry name" value="PAS domain"/>
    <property type="match status" value="2"/>
</dbReference>
<dbReference type="CDD" id="cd06170">
    <property type="entry name" value="LuxR_C_like"/>
    <property type="match status" value="1"/>
</dbReference>
<proteinExistence type="predicted"/>
<feature type="domain" description="PAC" evidence="7">
    <location>
        <begin position="87"/>
        <end position="139"/>
    </location>
</feature>
<dbReference type="PROSITE" id="PS00622">
    <property type="entry name" value="HTH_LUXR_1"/>
    <property type="match status" value="1"/>
</dbReference>
<dbReference type="AlphaFoldDB" id="A0AA41WDL5"/>
<keyword evidence="2" id="KW-0805">Transcription regulation</keyword>
<name>A0AA41WDL5_9BACT</name>
<dbReference type="GO" id="GO:0006355">
    <property type="term" value="P:regulation of DNA-templated transcription"/>
    <property type="evidence" value="ECO:0007669"/>
    <property type="project" value="InterPro"/>
</dbReference>
<dbReference type="SUPFAM" id="SSF55785">
    <property type="entry name" value="PYP-like sensor domain (PAS domain)"/>
    <property type="match status" value="2"/>
</dbReference>
<dbReference type="PRINTS" id="PR00038">
    <property type="entry name" value="HTHLUXR"/>
</dbReference>
<dbReference type="InterPro" id="IPR000014">
    <property type="entry name" value="PAS"/>
</dbReference>
<accession>A0AA41WDL5</accession>
<dbReference type="EMBL" id="JAMSLR010000010">
    <property type="protein sequence ID" value="MCM8750082.1"/>
    <property type="molecule type" value="Genomic_DNA"/>
</dbReference>
<feature type="coiled-coil region" evidence="4">
    <location>
        <begin position="425"/>
        <end position="462"/>
    </location>
</feature>
<dbReference type="RefSeq" id="WP_284057869.1">
    <property type="nucleotide sequence ID" value="NZ_JAMSLR010000010.1"/>
</dbReference>
<feature type="domain" description="PAC" evidence="7">
    <location>
        <begin position="222"/>
        <end position="275"/>
    </location>
</feature>
<dbReference type="SUPFAM" id="SSF55781">
    <property type="entry name" value="GAF domain-like"/>
    <property type="match status" value="2"/>
</dbReference>
<dbReference type="SMART" id="SM00421">
    <property type="entry name" value="HTH_LUXR"/>
    <property type="match status" value="1"/>
</dbReference>
<dbReference type="Pfam" id="PF13185">
    <property type="entry name" value="GAF_2"/>
    <property type="match status" value="2"/>
</dbReference>
<dbReference type="NCBIfam" id="TIGR00229">
    <property type="entry name" value="sensory_box"/>
    <property type="match status" value="1"/>
</dbReference>
<dbReference type="PANTHER" id="PTHR43156:SF2">
    <property type="entry name" value="STAGE II SPORULATION PROTEIN E"/>
    <property type="match status" value="1"/>
</dbReference>
<evidence type="ECO:0000259" key="7">
    <source>
        <dbReference type="PROSITE" id="PS50113"/>
    </source>
</evidence>
<dbReference type="GO" id="GO:0016791">
    <property type="term" value="F:phosphatase activity"/>
    <property type="evidence" value="ECO:0007669"/>
    <property type="project" value="TreeGrafter"/>
</dbReference>
<dbReference type="PROSITE" id="PS50113">
    <property type="entry name" value="PAC"/>
    <property type="match status" value="2"/>
</dbReference>
<dbReference type="InterPro" id="IPR036388">
    <property type="entry name" value="WH-like_DNA-bd_sf"/>
</dbReference>
<sequence>MEAEVRDTIADVRQWVSLLQAIADAGQQAMVVLDPDRRVLGFNRLAQQFAESYYQPLATGHLYDETLRPEDRDDIVSYIQRALDGAMVVTERKLPHGEGQIWVEIHFTPLRNAAGTVQAICLTLLSIDDRKRAEEKLRSARDQLQVILANIADGVAMLMPDGRIRYANEALAQLFGYPSAGEMIGLELLAVYERLQMRDENGGPLSPEAMPVWQVFQGVPATEATYCFQPLGSSEDRWVVVRARPVPDDHGNVRFVVKSFHDITRLRRAEEGLRLLVEAGAILGSALEYESTISQVAELVTSRMADWCAIDLVTEDGGVARVVAVHADPGSWTADLEAQLSSESGSPDFIANVLRTGQSELYTEIPGERLIGRKHARNMVAFWDDVGPLSIIAAPLIRRERVVGAITLISATACRRYTQADLAVIEELARKIAQAVENARLYREARRAAEEARRQAARVQILAEASRIFAEASLDFRAVLHAVGRFIGERIGELCIIRLLSDDGRWLEPAMVYHPDSAVQRALRDVVAMTPLRADQGISGKVVQSGEALLIPDLTALPPEKRRSLMPSYELVREYFDARSLLAAPLREQGQVIGAVCLARNDPRRPYTMDDQLLLQELADRAALAIANARLYERIMQRERRVLGSFASTSGERHAAVIPEPLSKREREVLRYLAQGLTNREIADTLHVSQGTVKAHVESIIGKLGVANRTQAVVRALELGLLVSPLE</sequence>
<gene>
    <name evidence="8" type="ORF">NET02_13085</name>
</gene>
<dbReference type="SMART" id="SM00091">
    <property type="entry name" value="PAS"/>
    <property type="match status" value="2"/>
</dbReference>
<dbReference type="InterPro" id="IPR000700">
    <property type="entry name" value="PAS-assoc_C"/>
</dbReference>
<keyword evidence="9" id="KW-1185">Reference proteome</keyword>
<dbReference type="InterPro" id="IPR003018">
    <property type="entry name" value="GAF"/>
</dbReference>
<evidence type="ECO:0000259" key="6">
    <source>
        <dbReference type="PROSITE" id="PS50112"/>
    </source>
</evidence>
<dbReference type="InterPro" id="IPR035965">
    <property type="entry name" value="PAS-like_dom_sf"/>
</dbReference>